<dbReference type="RefSeq" id="WP_369060590.1">
    <property type="nucleotide sequence ID" value="NZ_CP158375.1"/>
</dbReference>
<protein>
    <submittedName>
        <fullName evidence="2">Uncharacterized protein</fullName>
    </submittedName>
</protein>
<keyword evidence="1" id="KW-0472">Membrane</keyword>
<keyword evidence="1" id="KW-1133">Transmembrane helix</keyword>
<keyword evidence="1" id="KW-0812">Transmembrane</keyword>
<dbReference type="EMBL" id="CP158375">
    <property type="protein sequence ID" value="XDO97399.1"/>
    <property type="molecule type" value="Genomic_DNA"/>
</dbReference>
<accession>A0AB39KVU1</accession>
<evidence type="ECO:0000256" key="1">
    <source>
        <dbReference type="SAM" id="Phobius"/>
    </source>
</evidence>
<dbReference type="AlphaFoldDB" id="A0AB39KVU1"/>
<sequence>MRRHLAAAGREPAVRSNGRYAISCLFVVSVLCGVFWVAAYLAVSRWFGWAG</sequence>
<organism evidence="2">
    <name type="scientific">Caulobacter sp. 73W</name>
    <dbReference type="NCBI Taxonomy" id="3161137"/>
    <lineage>
        <taxon>Bacteria</taxon>
        <taxon>Pseudomonadati</taxon>
        <taxon>Pseudomonadota</taxon>
        <taxon>Alphaproteobacteria</taxon>
        <taxon>Caulobacterales</taxon>
        <taxon>Caulobacteraceae</taxon>
        <taxon>Caulobacter</taxon>
    </lineage>
</organism>
<name>A0AB39KVU1_9CAUL</name>
<proteinExistence type="predicted"/>
<feature type="transmembrane region" description="Helical" evidence="1">
    <location>
        <begin position="20"/>
        <end position="43"/>
    </location>
</feature>
<gene>
    <name evidence="2" type="ORF">ABOZ73_02990</name>
</gene>
<evidence type="ECO:0000313" key="2">
    <source>
        <dbReference type="EMBL" id="XDO97399.1"/>
    </source>
</evidence>
<reference evidence="2" key="1">
    <citation type="submission" date="2024-06" db="EMBL/GenBank/DDBJ databases">
        <title>Caulobacter inopinatus, sp. nov.</title>
        <authorList>
            <person name="Donachie S.P."/>
        </authorList>
    </citation>
    <scope>NUCLEOTIDE SEQUENCE</scope>
    <source>
        <strain evidence="2">73W</strain>
    </source>
</reference>